<organism evidence="1 2">
    <name type="scientific">Roseivivax sediminis</name>
    <dbReference type="NCBI Taxonomy" id="936889"/>
    <lineage>
        <taxon>Bacteria</taxon>
        <taxon>Pseudomonadati</taxon>
        <taxon>Pseudomonadota</taxon>
        <taxon>Alphaproteobacteria</taxon>
        <taxon>Rhodobacterales</taxon>
        <taxon>Roseobacteraceae</taxon>
        <taxon>Roseivivax</taxon>
    </lineage>
</organism>
<dbReference type="EMBL" id="FOMS01000011">
    <property type="protein sequence ID" value="SFE54136.1"/>
    <property type="molecule type" value="Genomic_DNA"/>
</dbReference>
<sequence>MLDPAAKAGKLRGKSIFPCRTGPRLDRTILRIKERDRVGLLVNVKRGDSAAAMKRVMRDALLTMLNLPRLKNPSIAARKRNAVQHSIFGSDRWG</sequence>
<proteinExistence type="predicted"/>
<name>A0A1I2BDG6_9RHOB</name>
<protein>
    <submittedName>
        <fullName evidence="1">Uncharacterized protein</fullName>
    </submittedName>
</protein>
<keyword evidence="2" id="KW-1185">Reference proteome</keyword>
<gene>
    <name evidence="1" type="ORF">SAMN04515678_1111</name>
</gene>
<evidence type="ECO:0000313" key="2">
    <source>
        <dbReference type="Proteomes" id="UP000325289"/>
    </source>
</evidence>
<dbReference type="AlphaFoldDB" id="A0A1I2BDG6"/>
<reference evidence="1 2" key="1">
    <citation type="submission" date="2016-10" db="EMBL/GenBank/DDBJ databases">
        <authorList>
            <person name="Varghese N."/>
            <person name="Submissions S."/>
        </authorList>
    </citation>
    <scope>NUCLEOTIDE SEQUENCE [LARGE SCALE GENOMIC DNA]</scope>
    <source>
        <strain evidence="2">YIM D21,KCTC 23444,ACCC 10710</strain>
    </source>
</reference>
<accession>A0A1I2BDG6</accession>
<evidence type="ECO:0000313" key="1">
    <source>
        <dbReference type="EMBL" id="SFE54136.1"/>
    </source>
</evidence>
<dbReference type="Proteomes" id="UP000325289">
    <property type="component" value="Unassembled WGS sequence"/>
</dbReference>